<keyword evidence="3" id="KW-1185">Reference proteome</keyword>
<evidence type="ECO:0000313" key="2">
    <source>
        <dbReference type="EMBL" id="OJJ97727.1"/>
    </source>
</evidence>
<accession>A0A1L9WNK7</accession>
<dbReference type="GeneID" id="30977630"/>
<evidence type="ECO:0000256" key="1">
    <source>
        <dbReference type="SAM" id="MobiDB-lite"/>
    </source>
</evidence>
<feature type="region of interest" description="Disordered" evidence="1">
    <location>
        <begin position="217"/>
        <end position="273"/>
    </location>
</feature>
<dbReference type="OMA" id="INWAKYQ"/>
<proteinExistence type="predicted"/>
<dbReference type="InterPro" id="IPR037830">
    <property type="entry name" value="ZZZ3"/>
</dbReference>
<feature type="compositionally biased region" description="Basic and acidic residues" evidence="1">
    <location>
        <begin position="154"/>
        <end position="165"/>
    </location>
</feature>
<feature type="compositionally biased region" description="Pro residues" evidence="1">
    <location>
        <begin position="15"/>
        <end position="25"/>
    </location>
</feature>
<protein>
    <submittedName>
        <fullName evidence="2">Uncharacterized protein</fullName>
    </submittedName>
</protein>
<dbReference type="OrthoDB" id="20473at2759"/>
<organism evidence="2 3">
    <name type="scientific">Aspergillus aculeatus (strain ATCC 16872 / CBS 172.66 / WB 5094)</name>
    <dbReference type="NCBI Taxonomy" id="690307"/>
    <lineage>
        <taxon>Eukaryota</taxon>
        <taxon>Fungi</taxon>
        <taxon>Dikarya</taxon>
        <taxon>Ascomycota</taxon>
        <taxon>Pezizomycotina</taxon>
        <taxon>Eurotiomycetes</taxon>
        <taxon>Eurotiomycetidae</taxon>
        <taxon>Eurotiales</taxon>
        <taxon>Aspergillaceae</taxon>
        <taxon>Aspergillus</taxon>
        <taxon>Aspergillus subgen. Circumdati</taxon>
    </lineage>
</organism>
<dbReference type="PANTHER" id="PTHR22705:SF0">
    <property type="entry name" value="ZZ-TYPE ZINC FINGER-CONTAINING PROTEIN 3"/>
    <property type="match status" value="1"/>
</dbReference>
<dbReference type="EMBL" id="KV878982">
    <property type="protein sequence ID" value="OJJ97727.1"/>
    <property type="molecule type" value="Genomic_DNA"/>
</dbReference>
<name>A0A1L9WNK7_ASPA1</name>
<gene>
    <name evidence="2" type="ORF">ASPACDRAFT_62697</name>
</gene>
<feature type="region of interest" description="Disordered" evidence="1">
    <location>
        <begin position="154"/>
        <end position="202"/>
    </location>
</feature>
<dbReference type="VEuPathDB" id="FungiDB:ASPACDRAFT_62697"/>
<dbReference type="STRING" id="690307.A0A1L9WNK7"/>
<dbReference type="AlphaFoldDB" id="A0A1L9WNK7"/>
<feature type="compositionally biased region" description="Acidic residues" evidence="1">
    <location>
        <begin position="166"/>
        <end position="178"/>
    </location>
</feature>
<feature type="compositionally biased region" description="Low complexity" evidence="1">
    <location>
        <begin position="262"/>
        <end position="273"/>
    </location>
</feature>
<evidence type="ECO:0000313" key="3">
    <source>
        <dbReference type="Proteomes" id="UP000184546"/>
    </source>
</evidence>
<dbReference type="PANTHER" id="PTHR22705">
    <property type="entry name" value="ZINC FINGER, ZZ DOMAIN CONTAINING 3"/>
    <property type="match status" value="1"/>
</dbReference>
<dbReference type="RefSeq" id="XP_020054067.1">
    <property type="nucleotide sequence ID" value="XM_020203816.1"/>
</dbReference>
<feature type="region of interest" description="Disordered" evidence="1">
    <location>
        <begin position="1"/>
        <end position="82"/>
    </location>
</feature>
<sequence>MQPVQESQESSPDRPGTPPRPPYSPVTPTFAHLAPVISPSVANGVSHPIVPPAASPSPTTAAPPYNGLTPDFAPPPQAPRAAPFFAAEPAPVPISESENPDAIALRSAISILQLQKQQSLRDIRTLDEMKRAAAADPEGFARELAAGNLTAKDKGGFINFRHDTTHDDEDEDEDDGMGDDSKEGKASGFGTIPPPQNVVRMPPINWAKYHIVGESLDKMHEEQRRRPSAGEPRRDESAQRAPEYLLASPYRPLTDKLDSSSKAKGTGAKSKKS</sequence>
<dbReference type="Proteomes" id="UP000184546">
    <property type="component" value="Unassembled WGS sequence"/>
</dbReference>
<reference evidence="3" key="1">
    <citation type="journal article" date="2017" name="Genome Biol.">
        <title>Comparative genomics reveals high biological diversity and specific adaptations in the industrially and medically important fungal genus Aspergillus.</title>
        <authorList>
            <person name="de Vries R.P."/>
            <person name="Riley R."/>
            <person name="Wiebenga A."/>
            <person name="Aguilar-Osorio G."/>
            <person name="Amillis S."/>
            <person name="Uchima C.A."/>
            <person name="Anderluh G."/>
            <person name="Asadollahi M."/>
            <person name="Askin M."/>
            <person name="Barry K."/>
            <person name="Battaglia E."/>
            <person name="Bayram O."/>
            <person name="Benocci T."/>
            <person name="Braus-Stromeyer S.A."/>
            <person name="Caldana C."/>
            <person name="Canovas D."/>
            <person name="Cerqueira G.C."/>
            <person name="Chen F."/>
            <person name="Chen W."/>
            <person name="Choi C."/>
            <person name="Clum A."/>
            <person name="Dos Santos R.A."/>
            <person name="Damasio A.R."/>
            <person name="Diallinas G."/>
            <person name="Emri T."/>
            <person name="Fekete E."/>
            <person name="Flipphi M."/>
            <person name="Freyberg S."/>
            <person name="Gallo A."/>
            <person name="Gournas C."/>
            <person name="Habgood R."/>
            <person name="Hainaut M."/>
            <person name="Harispe M.L."/>
            <person name="Henrissat B."/>
            <person name="Hilden K.S."/>
            <person name="Hope R."/>
            <person name="Hossain A."/>
            <person name="Karabika E."/>
            <person name="Karaffa L."/>
            <person name="Karanyi Z."/>
            <person name="Krasevec N."/>
            <person name="Kuo A."/>
            <person name="Kusch H."/>
            <person name="LaButti K."/>
            <person name="Lagendijk E.L."/>
            <person name="Lapidus A."/>
            <person name="Levasseur A."/>
            <person name="Lindquist E."/>
            <person name="Lipzen A."/>
            <person name="Logrieco A.F."/>
            <person name="MacCabe A."/>
            <person name="Maekelae M.R."/>
            <person name="Malavazi I."/>
            <person name="Melin P."/>
            <person name="Meyer V."/>
            <person name="Mielnichuk N."/>
            <person name="Miskei M."/>
            <person name="Molnar A.P."/>
            <person name="Mule G."/>
            <person name="Ngan C.Y."/>
            <person name="Orejas M."/>
            <person name="Orosz E."/>
            <person name="Ouedraogo J.P."/>
            <person name="Overkamp K.M."/>
            <person name="Park H.-S."/>
            <person name="Perrone G."/>
            <person name="Piumi F."/>
            <person name="Punt P.J."/>
            <person name="Ram A.F."/>
            <person name="Ramon A."/>
            <person name="Rauscher S."/>
            <person name="Record E."/>
            <person name="Riano-Pachon D.M."/>
            <person name="Robert V."/>
            <person name="Roehrig J."/>
            <person name="Ruller R."/>
            <person name="Salamov A."/>
            <person name="Salih N.S."/>
            <person name="Samson R.A."/>
            <person name="Sandor E."/>
            <person name="Sanguinetti M."/>
            <person name="Schuetze T."/>
            <person name="Sepcic K."/>
            <person name="Shelest E."/>
            <person name="Sherlock G."/>
            <person name="Sophianopoulou V."/>
            <person name="Squina F.M."/>
            <person name="Sun H."/>
            <person name="Susca A."/>
            <person name="Todd R.B."/>
            <person name="Tsang A."/>
            <person name="Unkles S.E."/>
            <person name="van de Wiele N."/>
            <person name="van Rossen-Uffink D."/>
            <person name="Oliveira J.V."/>
            <person name="Vesth T.C."/>
            <person name="Visser J."/>
            <person name="Yu J.-H."/>
            <person name="Zhou M."/>
            <person name="Andersen M.R."/>
            <person name="Archer D.B."/>
            <person name="Baker S.E."/>
            <person name="Benoit I."/>
            <person name="Brakhage A.A."/>
            <person name="Braus G.H."/>
            <person name="Fischer R."/>
            <person name="Frisvad J.C."/>
            <person name="Goldman G.H."/>
            <person name="Houbraken J."/>
            <person name="Oakley B."/>
            <person name="Pocsi I."/>
            <person name="Scazzocchio C."/>
            <person name="Seiboth B."/>
            <person name="vanKuyk P.A."/>
            <person name="Wortman J."/>
            <person name="Dyer P.S."/>
            <person name="Grigoriev I.V."/>
        </authorList>
    </citation>
    <scope>NUCLEOTIDE SEQUENCE [LARGE SCALE GENOMIC DNA]</scope>
    <source>
        <strain evidence="3">ATCC 16872 / CBS 172.66 / WB 5094</strain>
    </source>
</reference>